<proteinExistence type="inferred from homology"/>
<dbReference type="GO" id="GO:0004222">
    <property type="term" value="F:metalloendopeptidase activity"/>
    <property type="evidence" value="ECO:0007669"/>
    <property type="project" value="InterPro"/>
</dbReference>
<evidence type="ECO:0000259" key="10">
    <source>
        <dbReference type="Pfam" id="PF01435"/>
    </source>
</evidence>
<evidence type="ECO:0000313" key="12">
    <source>
        <dbReference type="Proteomes" id="UP000294575"/>
    </source>
</evidence>
<evidence type="ECO:0000256" key="5">
    <source>
        <dbReference type="ARBA" id="ARBA00022801"/>
    </source>
</evidence>
<dbReference type="SUPFAM" id="SSF48452">
    <property type="entry name" value="TPR-like"/>
    <property type="match status" value="1"/>
</dbReference>
<dbReference type="CDD" id="cd07324">
    <property type="entry name" value="M48C_Oma1-like"/>
    <property type="match status" value="1"/>
</dbReference>
<comment type="similarity">
    <text evidence="8">Belongs to the peptidase M48 family. BepA subfamily.</text>
</comment>
<dbReference type="Pfam" id="PF01435">
    <property type="entry name" value="Peptidase_M48"/>
    <property type="match status" value="1"/>
</dbReference>
<evidence type="ECO:0000256" key="2">
    <source>
        <dbReference type="ARBA" id="ARBA00022723"/>
    </source>
</evidence>
<dbReference type="EMBL" id="SNYK01000004">
    <property type="protein sequence ID" value="TDQ38565.1"/>
    <property type="molecule type" value="Genomic_DNA"/>
</dbReference>
<comment type="cofactor">
    <cofactor evidence="8">
        <name>Zn(2+)</name>
        <dbReference type="ChEBI" id="CHEBI:29105"/>
    </cofactor>
    <text evidence="8">Binds 1 zinc ion per subunit.</text>
</comment>
<feature type="binding site" evidence="8">
    <location>
        <position position="131"/>
    </location>
    <ligand>
        <name>Zn(2+)</name>
        <dbReference type="ChEBI" id="CHEBI:29105"/>
        <note>catalytic</note>
    </ligand>
</feature>
<feature type="coiled-coil region" evidence="9">
    <location>
        <begin position="346"/>
        <end position="400"/>
    </location>
</feature>
<dbReference type="GO" id="GO:0042597">
    <property type="term" value="C:periplasmic space"/>
    <property type="evidence" value="ECO:0007669"/>
    <property type="project" value="UniProtKB-SubCell"/>
</dbReference>
<evidence type="ECO:0000256" key="3">
    <source>
        <dbReference type="ARBA" id="ARBA00022729"/>
    </source>
</evidence>
<dbReference type="InterPro" id="IPR011990">
    <property type="entry name" value="TPR-like_helical_dom_sf"/>
</dbReference>
<dbReference type="RefSeq" id="WP_101496275.1">
    <property type="nucleotide sequence ID" value="NZ_LNJZ01000005.1"/>
</dbReference>
<keyword evidence="3 8" id="KW-0732">Signal</keyword>
<dbReference type="PANTHER" id="PTHR22726:SF1">
    <property type="entry name" value="METALLOENDOPEPTIDASE OMA1, MITOCHONDRIAL"/>
    <property type="match status" value="1"/>
</dbReference>
<feature type="binding site" evidence="8">
    <location>
        <position position="193"/>
    </location>
    <ligand>
        <name>Zn(2+)</name>
        <dbReference type="ChEBI" id="CHEBI:29105"/>
        <note>catalytic</note>
    </ligand>
</feature>
<dbReference type="Proteomes" id="UP000294575">
    <property type="component" value="Unassembled WGS sequence"/>
</dbReference>
<keyword evidence="2 8" id="KW-0479">Metal-binding</keyword>
<dbReference type="InterPro" id="IPR001915">
    <property type="entry name" value="Peptidase_M48"/>
</dbReference>
<dbReference type="InterPro" id="IPR051156">
    <property type="entry name" value="Mito/Outer_Membr_Metalloprot"/>
</dbReference>
<dbReference type="InterPro" id="IPR019734">
    <property type="entry name" value="TPR_rpt"/>
</dbReference>
<keyword evidence="4 8" id="KW-0574">Periplasm</keyword>
<comment type="caution">
    <text evidence="11">The sequence shown here is derived from an EMBL/GenBank/DDBJ whole genome shotgun (WGS) entry which is preliminary data.</text>
</comment>
<dbReference type="Gene3D" id="1.25.40.10">
    <property type="entry name" value="Tetratricopeptide repeat domain"/>
    <property type="match status" value="1"/>
</dbReference>
<feature type="domain" description="Peptidase M48" evidence="10">
    <location>
        <begin position="63"/>
        <end position="251"/>
    </location>
</feature>
<dbReference type="GO" id="GO:0008270">
    <property type="term" value="F:zinc ion binding"/>
    <property type="evidence" value="ECO:0007669"/>
    <property type="project" value="UniProtKB-UniRule"/>
</dbReference>
<keyword evidence="7 8" id="KW-0482">Metalloprotease</keyword>
<dbReference type="Gene3D" id="3.30.2010.10">
    <property type="entry name" value="Metalloproteases ('zincins'), catalytic domain"/>
    <property type="match status" value="1"/>
</dbReference>
<evidence type="ECO:0000256" key="8">
    <source>
        <dbReference type="HAMAP-Rule" id="MF_00997"/>
    </source>
</evidence>
<reference evidence="11 12" key="1">
    <citation type="submission" date="2019-03" db="EMBL/GenBank/DDBJ databases">
        <title>Genomic Encyclopedia of Type Strains, Phase IV (KMG-IV): sequencing the most valuable type-strain genomes for metagenomic binning, comparative biology and taxonomic classification.</title>
        <authorList>
            <person name="Goeker M."/>
        </authorList>
    </citation>
    <scope>NUCLEOTIDE SEQUENCE [LARGE SCALE GENOMIC DNA]</scope>
    <source>
        <strain evidence="11 12">DSM 28679</strain>
    </source>
</reference>
<dbReference type="InterPro" id="IPR030873">
    <property type="entry name" value="Protease_BepA"/>
</dbReference>
<dbReference type="SMART" id="SM00028">
    <property type="entry name" value="TPR"/>
    <property type="match status" value="3"/>
</dbReference>
<evidence type="ECO:0000256" key="9">
    <source>
        <dbReference type="SAM" id="Coils"/>
    </source>
</evidence>
<evidence type="ECO:0000256" key="7">
    <source>
        <dbReference type="ARBA" id="ARBA00023049"/>
    </source>
</evidence>
<gene>
    <name evidence="11" type="ORF">DFQ45_104140</name>
</gene>
<organism evidence="11 12">
    <name type="scientific">Thiopseudomonas denitrificans</name>
    <dbReference type="NCBI Taxonomy" id="1501432"/>
    <lineage>
        <taxon>Bacteria</taxon>
        <taxon>Pseudomonadati</taxon>
        <taxon>Pseudomonadota</taxon>
        <taxon>Gammaproteobacteria</taxon>
        <taxon>Pseudomonadales</taxon>
        <taxon>Pseudomonadaceae</taxon>
        <taxon>Thiopseudomonas</taxon>
    </lineage>
</organism>
<evidence type="ECO:0000256" key="1">
    <source>
        <dbReference type="ARBA" id="ARBA00022670"/>
    </source>
</evidence>
<feature type="active site" description="Proton donor" evidence="8">
    <location>
        <position position="197"/>
    </location>
</feature>
<keyword evidence="1 8" id="KW-0645">Protease</keyword>
<evidence type="ECO:0000256" key="6">
    <source>
        <dbReference type="ARBA" id="ARBA00022833"/>
    </source>
</evidence>
<protein>
    <recommendedName>
        <fullName evidence="8">Putative beta-barrel assembly-enhancing protease</fullName>
        <ecNumber evidence="8">3.4.-.-</ecNumber>
    </recommendedName>
</protein>
<feature type="chain" id="PRO_5021055455" description="Putative beta-barrel assembly-enhancing protease" evidence="8">
    <location>
        <begin position="22"/>
        <end position="481"/>
    </location>
</feature>
<feature type="active site" evidence="8">
    <location>
        <position position="128"/>
    </location>
</feature>
<accession>A0A4R6U2G5</accession>
<name>A0A4R6U2G5_9GAMM</name>
<dbReference type="OrthoDB" id="9810445at2"/>
<keyword evidence="12" id="KW-1185">Reference proteome</keyword>
<evidence type="ECO:0000256" key="4">
    <source>
        <dbReference type="ARBA" id="ARBA00022764"/>
    </source>
</evidence>
<sequence length="481" mass="53729" precursor="true">MKKLHPPLLALALLLAAPVPAFELPSLGDSSSSIVSLEQEHRLGRAWLSILRGQVRQLSDPLLKDYVERSVYKLAETSQLQERRLEFVILASPQLNAFAAPGGIIGVNGGLLLHAQTEAEYASVMAHELAHLSQRHFARGLEAQKRLQVPMLAGMLAGVVAAAAGAGDLGIAAITASQAAAFQEQQRFSRQNEQEADRLGIQNLIRAGYDPMAMPAMFERLLRQYRYDRMPPEFLMTHPVTESRVADTRNRAEQLLKRSTSPGRTDSLTYQLLRSRLQLTFEDTPGMALKRFRAEVEQDPASEPARYGLGLALIRARQFDEARQTLDTLAAAAPDNLFYTLALIDLDISRQQLDKAGQKLEQALQSHPSSYPLRAARADLLSRQQRHSEAEQQLEQLLKERPNDPDLWYDLAEVRGQVNNIIGLHQARAEFFARVGDYGQAIEQLGHAKRRASNNYPLAARIDARQLELMNEEKAIKEMLN</sequence>
<dbReference type="GO" id="GO:0051603">
    <property type="term" value="P:proteolysis involved in protein catabolic process"/>
    <property type="evidence" value="ECO:0007669"/>
    <property type="project" value="TreeGrafter"/>
</dbReference>
<feature type="binding site" evidence="8">
    <location>
        <position position="127"/>
    </location>
    <ligand>
        <name>Zn(2+)</name>
        <dbReference type="ChEBI" id="CHEBI:29105"/>
        <note>catalytic</note>
    </ligand>
</feature>
<dbReference type="GO" id="GO:0016020">
    <property type="term" value="C:membrane"/>
    <property type="evidence" value="ECO:0007669"/>
    <property type="project" value="InterPro"/>
</dbReference>
<comment type="function">
    <text evidence="8">Functions as both a chaperone and a metalloprotease. Maintains the integrity of the outer membrane by promoting either the assembly or the elimination of outer membrane proteins, depending on their folding state.</text>
</comment>
<dbReference type="AlphaFoldDB" id="A0A4R6U2G5"/>
<dbReference type="Pfam" id="PF14559">
    <property type="entry name" value="TPR_19"/>
    <property type="match status" value="2"/>
</dbReference>
<keyword evidence="9" id="KW-0175">Coiled coil</keyword>
<keyword evidence="5 8" id="KW-0378">Hydrolase</keyword>
<dbReference type="HAMAP" id="MF_00997">
    <property type="entry name" value="Protease_BepA"/>
    <property type="match status" value="1"/>
</dbReference>
<comment type="subcellular location">
    <subcellularLocation>
        <location evidence="8">Periplasm</location>
    </subcellularLocation>
</comment>
<feature type="signal peptide" evidence="8">
    <location>
        <begin position="1"/>
        <end position="21"/>
    </location>
</feature>
<evidence type="ECO:0000313" key="11">
    <source>
        <dbReference type="EMBL" id="TDQ38565.1"/>
    </source>
</evidence>
<dbReference type="EC" id="3.4.-.-" evidence="8"/>
<dbReference type="PANTHER" id="PTHR22726">
    <property type="entry name" value="METALLOENDOPEPTIDASE OMA1"/>
    <property type="match status" value="1"/>
</dbReference>
<keyword evidence="6 8" id="KW-0862">Zinc</keyword>